<dbReference type="Proteomes" id="UP000320762">
    <property type="component" value="Unassembled WGS sequence"/>
</dbReference>
<accession>A0A550CVU6</accession>
<protein>
    <recommendedName>
        <fullName evidence="3">EthD domain-containing protein</fullName>
    </recommendedName>
</protein>
<dbReference type="STRING" id="97359.A0A550CVU6"/>
<sequence length="214" mass="23511">MERPDAEDVPYLAVMFIRTNEPIDWSSAQPISGSEGDSSAAELPAILYSDTANPSDGPQRFVVVMWTTVHPEELTQGVSLVMAVAGDVASVETRVYDPLNAGASPNALKGAKHLVFRAMTPKEGGDEELNKWYEEEHIPMLSKVPTWESAARFRLYCASTEKVPKYLALYEWGDVNAASASPEYKAAVATPASEKILSAVTQDERLVLEFLRYL</sequence>
<evidence type="ECO:0000313" key="2">
    <source>
        <dbReference type="Proteomes" id="UP000320762"/>
    </source>
</evidence>
<reference evidence="1 2" key="1">
    <citation type="journal article" date="2019" name="New Phytol.">
        <title>Comparative genomics reveals unique wood-decay strategies and fruiting body development in the Schizophyllaceae.</title>
        <authorList>
            <person name="Almasi E."/>
            <person name="Sahu N."/>
            <person name="Krizsan K."/>
            <person name="Balint B."/>
            <person name="Kovacs G.M."/>
            <person name="Kiss B."/>
            <person name="Cseklye J."/>
            <person name="Drula E."/>
            <person name="Henrissat B."/>
            <person name="Nagy I."/>
            <person name="Chovatia M."/>
            <person name="Adam C."/>
            <person name="LaButti K."/>
            <person name="Lipzen A."/>
            <person name="Riley R."/>
            <person name="Grigoriev I.V."/>
            <person name="Nagy L.G."/>
        </authorList>
    </citation>
    <scope>NUCLEOTIDE SEQUENCE [LARGE SCALE GENOMIC DNA]</scope>
    <source>
        <strain evidence="1 2">NL-1724</strain>
    </source>
</reference>
<dbReference type="AlphaFoldDB" id="A0A550CVU6"/>
<name>A0A550CVU6_9AGAR</name>
<evidence type="ECO:0000313" key="1">
    <source>
        <dbReference type="EMBL" id="TRM68911.1"/>
    </source>
</evidence>
<gene>
    <name evidence="1" type="ORF">BD626DRAFT_472353</name>
</gene>
<proteinExistence type="predicted"/>
<dbReference type="InterPro" id="IPR011008">
    <property type="entry name" value="Dimeric_a/b-barrel"/>
</dbReference>
<evidence type="ECO:0008006" key="3">
    <source>
        <dbReference type="Google" id="ProtNLM"/>
    </source>
</evidence>
<organism evidence="1 2">
    <name type="scientific">Schizophyllum amplum</name>
    <dbReference type="NCBI Taxonomy" id="97359"/>
    <lineage>
        <taxon>Eukaryota</taxon>
        <taxon>Fungi</taxon>
        <taxon>Dikarya</taxon>
        <taxon>Basidiomycota</taxon>
        <taxon>Agaricomycotina</taxon>
        <taxon>Agaricomycetes</taxon>
        <taxon>Agaricomycetidae</taxon>
        <taxon>Agaricales</taxon>
        <taxon>Schizophyllaceae</taxon>
        <taxon>Schizophyllum</taxon>
    </lineage>
</organism>
<keyword evidence="2" id="KW-1185">Reference proteome</keyword>
<dbReference type="OrthoDB" id="2851338at2759"/>
<dbReference type="EMBL" id="VDMD01000001">
    <property type="protein sequence ID" value="TRM68911.1"/>
    <property type="molecule type" value="Genomic_DNA"/>
</dbReference>
<dbReference type="SUPFAM" id="SSF54909">
    <property type="entry name" value="Dimeric alpha+beta barrel"/>
    <property type="match status" value="1"/>
</dbReference>
<comment type="caution">
    <text evidence="1">The sequence shown here is derived from an EMBL/GenBank/DDBJ whole genome shotgun (WGS) entry which is preliminary data.</text>
</comment>